<evidence type="ECO:0000313" key="2">
    <source>
        <dbReference type="Proteomes" id="UP000020406"/>
    </source>
</evidence>
<protein>
    <submittedName>
        <fullName evidence="1">Uncharacterized protein</fullName>
    </submittedName>
</protein>
<proteinExistence type="predicted"/>
<dbReference type="PATRIC" id="fig|1444770.3.peg.1531"/>
<dbReference type="Proteomes" id="UP000020406">
    <property type="component" value="Unassembled WGS sequence"/>
</dbReference>
<evidence type="ECO:0000313" key="1">
    <source>
        <dbReference type="EMBL" id="EWS78355.1"/>
    </source>
</evidence>
<name>Z9JIW8_9GAMM</name>
<accession>Z9JIW8</accession>
<comment type="caution">
    <text evidence="1">The sequence shown here is derived from an EMBL/GenBank/DDBJ whole genome shotgun (WGS) entry which is preliminary data.</text>
</comment>
<sequence>MSHIMRNLINQLLQAMQFDVVTAYNLCYMCRKL</sequence>
<organism evidence="1 2">
    <name type="scientific">Xylella taiwanensis</name>
    <dbReference type="NCBI Taxonomy" id="1444770"/>
    <lineage>
        <taxon>Bacteria</taxon>
        <taxon>Pseudomonadati</taxon>
        <taxon>Pseudomonadota</taxon>
        <taxon>Gammaproteobacteria</taxon>
        <taxon>Lysobacterales</taxon>
        <taxon>Lysobacteraceae</taxon>
        <taxon>Xylella</taxon>
    </lineage>
</organism>
<gene>
    <name evidence="1" type="ORF">AF72_06415</name>
</gene>
<dbReference type="EMBL" id="JDSQ01000008">
    <property type="protein sequence ID" value="EWS78355.1"/>
    <property type="molecule type" value="Genomic_DNA"/>
</dbReference>
<reference evidence="1 2" key="1">
    <citation type="journal article" date="2014" name="Genome Announc.">
        <title>Draft Genome Sequence of Xylella fastidiosa Pear Leaf Scorch Strain in Taiwan.</title>
        <authorList>
            <person name="Su C.C."/>
            <person name="Deng W.L."/>
            <person name="Jan F.J."/>
            <person name="Chang C.J."/>
            <person name="Huang H."/>
            <person name="Chen J."/>
        </authorList>
    </citation>
    <scope>NUCLEOTIDE SEQUENCE [LARGE SCALE GENOMIC DNA]</scope>
    <source>
        <strain evidence="1 2">PLS229</strain>
    </source>
</reference>
<dbReference type="AlphaFoldDB" id="Z9JIW8"/>